<dbReference type="Pfam" id="PF13242">
    <property type="entry name" value="Hydrolase_like"/>
    <property type="match status" value="1"/>
</dbReference>
<evidence type="ECO:0000313" key="1">
    <source>
        <dbReference type="EMBL" id="ODV89925.1"/>
    </source>
</evidence>
<dbReference type="NCBIfam" id="TIGR01460">
    <property type="entry name" value="HAD-SF-IIA"/>
    <property type="match status" value="1"/>
</dbReference>
<name>A0A1E4TDT5_9ASCO</name>
<dbReference type="GO" id="GO:0046474">
    <property type="term" value="P:glycerophospholipid biosynthetic process"/>
    <property type="evidence" value="ECO:0007669"/>
    <property type="project" value="TreeGrafter"/>
</dbReference>
<dbReference type="AlphaFoldDB" id="A0A1E4TDT5"/>
<dbReference type="InterPro" id="IPR006353">
    <property type="entry name" value="HAD-SF_hydro_IIA_CECR5"/>
</dbReference>
<dbReference type="EMBL" id="KV453842">
    <property type="protein sequence ID" value="ODV89925.1"/>
    <property type="molecule type" value="Genomic_DNA"/>
</dbReference>
<reference evidence="2" key="1">
    <citation type="submission" date="2016-02" db="EMBL/GenBank/DDBJ databases">
        <title>Comparative genomics of biotechnologically important yeasts.</title>
        <authorList>
            <consortium name="DOE Joint Genome Institute"/>
            <person name="Riley R."/>
            <person name="Haridas S."/>
            <person name="Wolfe K.H."/>
            <person name="Lopes M.R."/>
            <person name="Hittinger C.T."/>
            <person name="Goker M."/>
            <person name="Salamov A."/>
            <person name="Wisecaver J."/>
            <person name="Long T.M."/>
            <person name="Aerts A.L."/>
            <person name="Barry K."/>
            <person name="Choi C."/>
            <person name="Clum A."/>
            <person name="Coughlan A.Y."/>
            <person name="Deshpande S."/>
            <person name="Douglass A.P."/>
            <person name="Hanson S.J."/>
            <person name="Klenk H.-P."/>
            <person name="Labutti K."/>
            <person name="Lapidus A."/>
            <person name="Lindquist E."/>
            <person name="Lipzen A."/>
            <person name="Meier-Kolthoff J.P."/>
            <person name="Ohm R.A."/>
            <person name="Otillar R.P."/>
            <person name="Pangilinan J."/>
            <person name="Peng Y."/>
            <person name="Rokas A."/>
            <person name="Rosa C.A."/>
            <person name="Scheuner C."/>
            <person name="Sibirny A.A."/>
            <person name="Slot J.C."/>
            <person name="Stielow J.B."/>
            <person name="Sun H."/>
            <person name="Kurtzman C.P."/>
            <person name="Blackwell M."/>
            <person name="Jeffries T.W."/>
            <person name="Grigoriev I.V."/>
        </authorList>
    </citation>
    <scope>NUCLEOTIDE SEQUENCE [LARGE SCALE GENOMIC DNA]</scope>
    <source>
        <strain evidence="2">NRRL Y-17796</strain>
    </source>
</reference>
<evidence type="ECO:0008006" key="3">
    <source>
        <dbReference type="Google" id="ProtNLM"/>
    </source>
</evidence>
<dbReference type="InterPro" id="IPR036412">
    <property type="entry name" value="HAD-like_sf"/>
</dbReference>
<dbReference type="Gene3D" id="3.40.50.1000">
    <property type="entry name" value="HAD superfamily/HAD-like"/>
    <property type="match status" value="2"/>
</dbReference>
<dbReference type="InterPro" id="IPR050324">
    <property type="entry name" value="CDP-alcohol_PTase-I"/>
</dbReference>
<dbReference type="PANTHER" id="PTHR14269">
    <property type="entry name" value="CDP-DIACYLGLYCEROL--GLYCEROL-3-PHOSPHATE 3-PHOSPHATIDYLTRANSFERASE-RELATED"/>
    <property type="match status" value="1"/>
</dbReference>
<dbReference type="Pfam" id="PF13344">
    <property type="entry name" value="Hydrolase_6"/>
    <property type="match status" value="1"/>
</dbReference>
<dbReference type="PANTHER" id="PTHR14269:SF57">
    <property type="entry name" value="SUPERFAMILY HYDROLASE, PUTATIVE (AFU_ORTHOLOGUE AFUA_2G02580)-RELATED"/>
    <property type="match status" value="1"/>
</dbReference>
<keyword evidence="2" id="KW-1185">Reference proteome</keyword>
<dbReference type="Proteomes" id="UP000095023">
    <property type="component" value="Unassembled WGS sequence"/>
</dbReference>
<evidence type="ECO:0000313" key="2">
    <source>
        <dbReference type="Proteomes" id="UP000095023"/>
    </source>
</evidence>
<dbReference type="NCBIfam" id="TIGR01456">
    <property type="entry name" value="CECR5"/>
    <property type="match status" value="1"/>
</dbReference>
<dbReference type="SUPFAM" id="SSF56784">
    <property type="entry name" value="HAD-like"/>
    <property type="match status" value="1"/>
</dbReference>
<proteinExistence type="predicted"/>
<dbReference type="InterPro" id="IPR023214">
    <property type="entry name" value="HAD_sf"/>
</dbReference>
<sequence>MLRTAHRAPQRAFSQCVNRRKSLDPTSLAFAFDIDGVLVRGKRALDHGRQAIQHLNSVKVPYILLTNGGGKTERARTEELSRLLETDIPEHILVQSHTPIRSLFDPDVLVDRLDGKGKRHRRVLVVGGAANSCAEVAKSYGYKDVVTPSQIYAACRAIWPFSQLTEEQLLKIPERQMWTFRAGPGAIPEPPDNVAIDGILVFTDPRDWGLDAQVVLDYLRSDRGLLGTISDGAHVPIFFCNDDLVFANDYAQPRLGNGAFREMVKSLYRRLSGGTELVDTVIGKPYKTTYDYAAKVLADRRAELHGNGLPPLDPDRIYMVGDNPASDITGGRAYGWHTILVRTGVFRDGQYTADANIISDSVSDAVNYGMSRE</sequence>
<protein>
    <recommendedName>
        <fullName evidence="3">HAD-superfamily subfamily IIA hydrolase</fullName>
    </recommendedName>
</protein>
<organism evidence="1 2">
    <name type="scientific">Tortispora caseinolytica NRRL Y-17796</name>
    <dbReference type="NCBI Taxonomy" id="767744"/>
    <lineage>
        <taxon>Eukaryota</taxon>
        <taxon>Fungi</taxon>
        <taxon>Dikarya</taxon>
        <taxon>Ascomycota</taxon>
        <taxon>Saccharomycotina</taxon>
        <taxon>Trigonopsidomycetes</taxon>
        <taxon>Trigonopsidales</taxon>
        <taxon>Trigonopsidaceae</taxon>
        <taxon>Tortispora</taxon>
    </lineage>
</organism>
<accession>A0A1E4TDT5</accession>
<gene>
    <name evidence="1" type="ORF">CANCADRAFT_147776</name>
</gene>
<dbReference type="GO" id="GO:0005739">
    <property type="term" value="C:mitochondrion"/>
    <property type="evidence" value="ECO:0007669"/>
    <property type="project" value="TreeGrafter"/>
</dbReference>
<dbReference type="OrthoDB" id="10251048at2759"/>
<dbReference type="InterPro" id="IPR006357">
    <property type="entry name" value="HAD-SF_hydro_IIA"/>
</dbReference>